<dbReference type="InterPro" id="IPR025326">
    <property type="entry name" value="DUF4232"/>
</dbReference>
<feature type="region of interest" description="Disordered" evidence="1">
    <location>
        <begin position="1"/>
        <end position="21"/>
    </location>
</feature>
<feature type="region of interest" description="Disordered" evidence="1">
    <location>
        <begin position="205"/>
        <end position="234"/>
    </location>
</feature>
<evidence type="ECO:0000256" key="1">
    <source>
        <dbReference type="SAM" id="MobiDB-lite"/>
    </source>
</evidence>
<organism evidence="3 4">
    <name type="scientific">Streptomyces siderophoricus</name>
    <dbReference type="NCBI Taxonomy" id="2802281"/>
    <lineage>
        <taxon>Bacteria</taxon>
        <taxon>Bacillati</taxon>
        <taxon>Actinomycetota</taxon>
        <taxon>Actinomycetes</taxon>
        <taxon>Kitasatosporales</taxon>
        <taxon>Streptomycetaceae</taxon>
        <taxon>Streptomyces</taxon>
    </lineage>
</organism>
<protein>
    <submittedName>
        <fullName evidence="3">DUF4232 domain-containing protein</fullName>
    </submittedName>
</protein>
<name>A0ABS1MTX1_9ACTN</name>
<dbReference type="RefSeq" id="WP_201805449.1">
    <property type="nucleotide sequence ID" value="NZ_JAERRI010000009.1"/>
</dbReference>
<feature type="domain" description="DUF4232" evidence="2">
    <location>
        <begin position="129"/>
        <end position="257"/>
    </location>
</feature>
<evidence type="ECO:0000313" key="4">
    <source>
        <dbReference type="Proteomes" id="UP000629371"/>
    </source>
</evidence>
<dbReference type="Proteomes" id="UP000629371">
    <property type="component" value="Unassembled WGS sequence"/>
</dbReference>
<reference evidence="3 4" key="1">
    <citation type="submission" date="2021-01" db="EMBL/GenBank/DDBJ databases">
        <title>WGS of actinomycetes isolated from Thailand.</title>
        <authorList>
            <person name="Thawai C."/>
        </authorList>
    </citation>
    <scope>NUCLEOTIDE SEQUENCE [LARGE SCALE GENOMIC DNA]</scope>
    <source>
        <strain evidence="3 4">CH9-7</strain>
    </source>
</reference>
<accession>A0ABS1MTX1</accession>
<keyword evidence="4" id="KW-1185">Reference proteome</keyword>
<comment type="caution">
    <text evidence="3">The sequence shown here is derived from an EMBL/GenBank/DDBJ whole genome shotgun (WGS) entry which is preliminary data.</text>
</comment>
<evidence type="ECO:0000259" key="2">
    <source>
        <dbReference type="Pfam" id="PF14016"/>
    </source>
</evidence>
<evidence type="ECO:0000313" key="3">
    <source>
        <dbReference type="EMBL" id="MBL1091211.1"/>
    </source>
</evidence>
<dbReference type="EMBL" id="JAERRI010000009">
    <property type="protein sequence ID" value="MBL1091211.1"/>
    <property type="molecule type" value="Genomic_DNA"/>
</dbReference>
<dbReference type="Pfam" id="PF14016">
    <property type="entry name" value="DUF4232"/>
    <property type="match status" value="1"/>
</dbReference>
<sequence>MPQRQDRTSSPRTARTARRGTLRIAAAGLTAVAALTLTACGGQDNPLQTSEAKPFHPAAPGVQDAAARAARKLPEKEAGAARSGARPDGGAAEQASARRDAPGAAGGTDARPAGGTTGHGTPGVRYSACDAAAIRIVAKPLQRPVNHLLLVATNTSGATCDLYYAPKLRFDDAQSPLADLPESRPQAVVTLAPGESGYAGVLTSTADGSGRNGGRRTTLSVSLPGRDGKGSVGGSAKVALPGGAVYVDDSAWVTYWQADAGDATAW</sequence>
<proteinExistence type="predicted"/>
<gene>
    <name evidence="3" type="ORF">JK360_17675</name>
</gene>
<feature type="region of interest" description="Disordered" evidence="1">
    <location>
        <begin position="47"/>
        <end position="122"/>
    </location>
</feature>